<proteinExistence type="predicted"/>
<evidence type="ECO:0000313" key="1">
    <source>
        <dbReference type="EMBL" id="KAJ7724530.1"/>
    </source>
</evidence>
<protein>
    <submittedName>
        <fullName evidence="1">Uncharacterized protein</fullName>
    </submittedName>
</protein>
<evidence type="ECO:0000313" key="2">
    <source>
        <dbReference type="Proteomes" id="UP001215598"/>
    </source>
</evidence>
<dbReference type="EMBL" id="JARKIB010000202">
    <property type="protein sequence ID" value="KAJ7724530.1"/>
    <property type="molecule type" value="Genomic_DNA"/>
</dbReference>
<name>A0AAD7HN51_9AGAR</name>
<accession>A0AAD7HN51</accession>
<dbReference type="Proteomes" id="UP001215598">
    <property type="component" value="Unassembled WGS sequence"/>
</dbReference>
<reference evidence="1" key="1">
    <citation type="submission" date="2023-03" db="EMBL/GenBank/DDBJ databases">
        <title>Massive genome expansion in bonnet fungi (Mycena s.s.) driven by repeated elements and novel gene families across ecological guilds.</title>
        <authorList>
            <consortium name="Lawrence Berkeley National Laboratory"/>
            <person name="Harder C.B."/>
            <person name="Miyauchi S."/>
            <person name="Viragh M."/>
            <person name="Kuo A."/>
            <person name="Thoen E."/>
            <person name="Andreopoulos B."/>
            <person name="Lu D."/>
            <person name="Skrede I."/>
            <person name="Drula E."/>
            <person name="Henrissat B."/>
            <person name="Morin E."/>
            <person name="Kohler A."/>
            <person name="Barry K."/>
            <person name="LaButti K."/>
            <person name="Morin E."/>
            <person name="Salamov A."/>
            <person name="Lipzen A."/>
            <person name="Mereny Z."/>
            <person name="Hegedus B."/>
            <person name="Baldrian P."/>
            <person name="Stursova M."/>
            <person name="Weitz H."/>
            <person name="Taylor A."/>
            <person name="Grigoriev I.V."/>
            <person name="Nagy L.G."/>
            <person name="Martin F."/>
            <person name="Kauserud H."/>
        </authorList>
    </citation>
    <scope>NUCLEOTIDE SEQUENCE</scope>
    <source>
        <strain evidence="1">CBHHK182m</strain>
    </source>
</reference>
<dbReference type="AlphaFoldDB" id="A0AAD7HN51"/>
<organism evidence="1 2">
    <name type="scientific">Mycena metata</name>
    <dbReference type="NCBI Taxonomy" id="1033252"/>
    <lineage>
        <taxon>Eukaryota</taxon>
        <taxon>Fungi</taxon>
        <taxon>Dikarya</taxon>
        <taxon>Basidiomycota</taxon>
        <taxon>Agaricomycotina</taxon>
        <taxon>Agaricomycetes</taxon>
        <taxon>Agaricomycetidae</taxon>
        <taxon>Agaricales</taxon>
        <taxon>Marasmiineae</taxon>
        <taxon>Mycenaceae</taxon>
        <taxon>Mycena</taxon>
    </lineage>
</organism>
<gene>
    <name evidence="1" type="ORF">B0H16DRAFT_1472383</name>
</gene>
<keyword evidence="2" id="KW-1185">Reference proteome</keyword>
<sequence>MSPFSMIYDVVSKLSPDSGKRVIRAFTAAGDKRTRDDGDEDKKGAKRAKRPEVIIKAGMATPIVFDLLIHELYNLDIYAPLSLFTDKNLEYVNSNTSTITLRKLNPTSSSDKRINILDMVTFESSVLWEADLDRVQFGEAADNFTTFILAKEGPGSAYAVCWGCHFEVFSEVEDTQNVFAAILETEIFLRKKYYTQPIAYTHTFYDHEFQKHDRLPGVGQRWRPQRR</sequence>
<comment type="caution">
    <text evidence="1">The sequence shown here is derived from an EMBL/GenBank/DDBJ whole genome shotgun (WGS) entry which is preliminary data.</text>
</comment>